<gene>
    <name evidence="3" type="ORF">DM02DRAFT_562028</name>
</gene>
<keyword evidence="1" id="KW-0175">Coiled coil</keyword>
<feature type="region of interest" description="Disordered" evidence="2">
    <location>
        <begin position="68"/>
        <end position="131"/>
    </location>
</feature>
<feature type="region of interest" description="Disordered" evidence="2">
    <location>
        <begin position="148"/>
        <end position="200"/>
    </location>
</feature>
<proteinExistence type="predicted"/>
<feature type="non-terminal residue" evidence="3">
    <location>
        <position position="200"/>
    </location>
</feature>
<dbReference type="Proteomes" id="UP000244855">
    <property type="component" value="Unassembled WGS sequence"/>
</dbReference>
<feature type="coiled-coil region" evidence="1">
    <location>
        <begin position="6"/>
        <end position="62"/>
    </location>
</feature>
<feature type="compositionally biased region" description="Polar residues" evidence="2">
    <location>
        <begin position="94"/>
        <end position="108"/>
    </location>
</feature>
<keyword evidence="4" id="KW-1185">Reference proteome</keyword>
<feature type="compositionally biased region" description="Basic and acidic residues" evidence="2">
    <location>
        <begin position="161"/>
        <end position="173"/>
    </location>
</feature>
<evidence type="ECO:0000313" key="4">
    <source>
        <dbReference type="Proteomes" id="UP000244855"/>
    </source>
</evidence>
<evidence type="ECO:0000313" key="3">
    <source>
        <dbReference type="EMBL" id="PVI01064.1"/>
    </source>
</evidence>
<evidence type="ECO:0000256" key="2">
    <source>
        <dbReference type="SAM" id="MobiDB-lite"/>
    </source>
</evidence>
<evidence type="ECO:0000256" key="1">
    <source>
        <dbReference type="SAM" id="Coils"/>
    </source>
</evidence>
<feature type="compositionally biased region" description="Acidic residues" evidence="2">
    <location>
        <begin position="174"/>
        <end position="186"/>
    </location>
</feature>
<name>A0A2V1DUW6_9PLEO</name>
<sequence>MPQLSLDDLDAHISNLRGALQFLNEALDATDHTAPDWLATDLVSLRNKSGRLQDEMQRFREQLEAEGLGVRTSAETKTSNKRLSIESAKHMSKTNKQPPSKSPRTSLNHTHPRSSPPPPQEHPSNDDYTPTHIDVTEEVRRRLHESRLRRLMGEPATSQKRKYDVFEDARMGEEGDGEEVVGEEEEGRNPFKRVRASGSF</sequence>
<reference evidence="3 4" key="1">
    <citation type="journal article" date="2018" name="Sci. Rep.">
        <title>Comparative genomics provides insights into the lifestyle and reveals functional heterogeneity of dark septate endophytic fungi.</title>
        <authorList>
            <person name="Knapp D.G."/>
            <person name="Nemeth J.B."/>
            <person name="Barry K."/>
            <person name="Hainaut M."/>
            <person name="Henrissat B."/>
            <person name="Johnson J."/>
            <person name="Kuo A."/>
            <person name="Lim J.H.P."/>
            <person name="Lipzen A."/>
            <person name="Nolan M."/>
            <person name="Ohm R.A."/>
            <person name="Tamas L."/>
            <person name="Grigoriev I.V."/>
            <person name="Spatafora J.W."/>
            <person name="Nagy L.G."/>
            <person name="Kovacs G.M."/>
        </authorList>
    </citation>
    <scope>NUCLEOTIDE SEQUENCE [LARGE SCALE GENOMIC DNA]</scope>
    <source>
        <strain evidence="3 4">DSE2036</strain>
    </source>
</reference>
<accession>A0A2V1DUW6</accession>
<feature type="compositionally biased region" description="Basic residues" evidence="2">
    <location>
        <begin position="190"/>
        <end position="200"/>
    </location>
</feature>
<organism evidence="3 4">
    <name type="scientific">Periconia macrospinosa</name>
    <dbReference type="NCBI Taxonomy" id="97972"/>
    <lineage>
        <taxon>Eukaryota</taxon>
        <taxon>Fungi</taxon>
        <taxon>Dikarya</taxon>
        <taxon>Ascomycota</taxon>
        <taxon>Pezizomycotina</taxon>
        <taxon>Dothideomycetes</taxon>
        <taxon>Pleosporomycetidae</taxon>
        <taxon>Pleosporales</taxon>
        <taxon>Massarineae</taxon>
        <taxon>Periconiaceae</taxon>
        <taxon>Periconia</taxon>
    </lineage>
</organism>
<dbReference type="AlphaFoldDB" id="A0A2V1DUW6"/>
<dbReference type="EMBL" id="KZ805363">
    <property type="protein sequence ID" value="PVI01064.1"/>
    <property type="molecule type" value="Genomic_DNA"/>
</dbReference>
<dbReference type="OrthoDB" id="3796480at2759"/>
<protein>
    <submittedName>
        <fullName evidence="3">Uncharacterized protein</fullName>
    </submittedName>
</protein>